<dbReference type="Gene3D" id="3.90.660.10">
    <property type="match status" value="1"/>
</dbReference>
<feature type="region of interest" description="Disordered" evidence="1">
    <location>
        <begin position="518"/>
        <end position="542"/>
    </location>
</feature>
<accession>A0AAN6P8T8</accession>
<dbReference type="InterPro" id="IPR036188">
    <property type="entry name" value="FAD/NAD-bd_sf"/>
</dbReference>
<dbReference type="PRINTS" id="PR00419">
    <property type="entry name" value="ADXRDTASE"/>
</dbReference>
<feature type="domain" description="Amine oxidase" evidence="2">
    <location>
        <begin position="63"/>
        <end position="510"/>
    </location>
</feature>
<dbReference type="SUPFAM" id="SSF51905">
    <property type="entry name" value="FAD/NAD(P)-binding domain"/>
    <property type="match status" value="1"/>
</dbReference>
<dbReference type="AlphaFoldDB" id="A0AAN6P8T8"/>
<proteinExistence type="predicted"/>
<sequence>MDAYSMSVTSAARKKTSKIYQDLKVTRLYGASSRKMSIMDRVLKLETLDPSRRPHVGVVGAGFAGLRCADVLLRNGFRVTILEARNRLGGRIFQERLPNGHLIDVGANWIHGTTDNPIMDLVKETKTAVGVWDNHSCIFDEHGQPLPLVEGEKYSTLMWNIIEDAFEYSNKHGASIDPARSLLDFFQEQIPKRIPDTEEGYERQRRLLLQMAELWGNFVGSPISTQSLKFFWLEECIEGENLFCAGTYNKVLEKVAQPAIDGADIRYSTRISEIHGKSTGQNGMARVKTTDGQVLEFDEVVVTCPLGWLKQNLQAFSPPLPDRVYISFPTAFWLTPSPDGGRIVQGFCQWLAPTYAQDSNPNRWLTEIVELGSLGAGAAHPTLLFYTYGEQSKHLTSTLRALPTQKEKDAFLYAYFKPYYALLPSYDESSAECQPTACFATDWSGDALAGNGSYCNFQAGLVDGDKGIIAMRNGVPAEGLWLAGEHTAPFVALGTVTGAYWSGEHVARRIAQGYWKGREKEKGDGSGKGVVDGEKGGVEMQG</sequence>
<dbReference type="EMBL" id="MU854506">
    <property type="protein sequence ID" value="KAK4033859.1"/>
    <property type="molecule type" value="Genomic_DNA"/>
</dbReference>
<dbReference type="GO" id="GO:0016491">
    <property type="term" value="F:oxidoreductase activity"/>
    <property type="evidence" value="ECO:0007669"/>
    <property type="project" value="InterPro"/>
</dbReference>
<reference evidence="4" key="1">
    <citation type="journal article" date="2023" name="Mol. Phylogenet. Evol.">
        <title>Genome-scale phylogeny and comparative genomics of the fungal order Sordariales.</title>
        <authorList>
            <person name="Hensen N."/>
            <person name="Bonometti L."/>
            <person name="Westerberg I."/>
            <person name="Brannstrom I.O."/>
            <person name="Guillou S."/>
            <person name="Cros-Aarteil S."/>
            <person name="Calhoun S."/>
            <person name="Haridas S."/>
            <person name="Kuo A."/>
            <person name="Mondo S."/>
            <person name="Pangilinan J."/>
            <person name="Riley R."/>
            <person name="LaButti K."/>
            <person name="Andreopoulos B."/>
            <person name="Lipzen A."/>
            <person name="Chen C."/>
            <person name="Yan M."/>
            <person name="Daum C."/>
            <person name="Ng V."/>
            <person name="Clum A."/>
            <person name="Steindorff A."/>
            <person name="Ohm R.A."/>
            <person name="Martin F."/>
            <person name="Silar P."/>
            <person name="Natvig D.O."/>
            <person name="Lalanne C."/>
            <person name="Gautier V."/>
            <person name="Ament-Velasquez S.L."/>
            <person name="Kruys A."/>
            <person name="Hutchinson M.I."/>
            <person name="Powell A.J."/>
            <person name="Barry K."/>
            <person name="Miller A.N."/>
            <person name="Grigoriev I.V."/>
            <person name="Debuchy R."/>
            <person name="Gladieux P."/>
            <person name="Hiltunen Thoren M."/>
            <person name="Johannesson H."/>
        </authorList>
    </citation>
    <scope>NUCLEOTIDE SEQUENCE [LARGE SCALE GENOMIC DNA]</scope>
    <source>
        <strain evidence="4">CBS 284.82</strain>
    </source>
</reference>
<evidence type="ECO:0000313" key="3">
    <source>
        <dbReference type="EMBL" id="KAK4033859.1"/>
    </source>
</evidence>
<dbReference type="InterPro" id="IPR002937">
    <property type="entry name" value="Amino_oxidase"/>
</dbReference>
<organism evidence="3 4">
    <name type="scientific">Parachaetomium inaequale</name>
    <dbReference type="NCBI Taxonomy" id="2588326"/>
    <lineage>
        <taxon>Eukaryota</taxon>
        <taxon>Fungi</taxon>
        <taxon>Dikarya</taxon>
        <taxon>Ascomycota</taxon>
        <taxon>Pezizomycotina</taxon>
        <taxon>Sordariomycetes</taxon>
        <taxon>Sordariomycetidae</taxon>
        <taxon>Sordariales</taxon>
        <taxon>Chaetomiaceae</taxon>
        <taxon>Parachaetomium</taxon>
    </lineage>
</organism>
<dbReference type="InterPro" id="IPR050281">
    <property type="entry name" value="Flavin_monoamine_oxidase"/>
</dbReference>
<dbReference type="PANTHER" id="PTHR10742">
    <property type="entry name" value="FLAVIN MONOAMINE OXIDASE"/>
    <property type="match status" value="1"/>
</dbReference>
<keyword evidence="4" id="KW-1185">Reference proteome</keyword>
<dbReference type="GO" id="GO:0050660">
    <property type="term" value="F:flavin adenine dinucleotide binding"/>
    <property type="evidence" value="ECO:0007669"/>
    <property type="project" value="TreeGrafter"/>
</dbReference>
<evidence type="ECO:0000259" key="2">
    <source>
        <dbReference type="Pfam" id="PF01593"/>
    </source>
</evidence>
<evidence type="ECO:0000313" key="4">
    <source>
        <dbReference type="Proteomes" id="UP001303115"/>
    </source>
</evidence>
<dbReference type="Proteomes" id="UP001303115">
    <property type="component" value="Unassembled WGS sequence"/>
</dbReference>
<comment type="caution">
    <text evidence="3">The sequence shown here is derived from an EMBL/GenBank/DDBJ whole genome shotgun (WGS) entry which is preliminary data.</text>
</comment>
<name>A0AAN6P8T8_9PEZI</name>
<dbReference type="GO" id="GO:0006338">
    <property type="term" value="P:chromatin remodeling"/>
    <property type="evidence" value="ECO:0007669"/>
    <property type="project" value="TreeGrafter"/>
</dbReference>
<dbReference type="Gene3D" id="3.50.50.60">
    <property type="entry name" value="FAD/NAD(P)-binding domain"/>
    <property type="match status" value="1"/>
</dbReference>
<gene>
    <name evidence="3" type="ORF">C8A01DRAFT_49630</name>
</gene>
<protein>
    <recommendedName>
        <fullName evidence="2">Amine oxidase domain-containing protein</fullName>
    </recommendedName>
</protein>
<dbReference type="GO" id="GO:0003682">
    <property type="term" value="F:chromatin binding"/>
    <property type="evidence" value="ECO:0007669"/>
    <property type="project" value="TreeGrafter"/>
</dbReference>
<evidence type="ECO:0000256" key="1">
    <source>
        <dbReference type="SAM" id="MobiDB-lite"/>
    </source>
</evidence>
<dbReference type="Pfam" id="PF01593">
    <property type="entry name" value="Amino_oxidase"/>
    <property type="match status" value="1"/>
</dbReference>
<dbReference type="PANTHER" id="PTHR10742:SF414">
    <property type="entry name" value="CONTAINING AMINE OXIDASE, PUTATIVE (AFU_ORTHOLOGUE AFUA_3G12150)-RELATED"/>
    <property type="match status" value="1"/>
</dbReference>